<dbReference type="Gene3D" id="3.30.420.10">
    <property type="entry name" value="Ribonuclease H-like superfamily/Ribonuclease H"/>
    <property type="match status" value="1"/>
</dbReference>
<gene>
    <name evidence="5" type="ordered locus">CD196_2240</name>
</gene>
<dbReference type="HOGENOM" id="CLU_806035_0_0_9"/>
<reference evidence="5 6" key="1">
    <citation type="journal article" date="2009" name="Genome Biol.">
        <title>Comparative genome and phenotypic analysis of Clostridium difficile 027 strains provides insight into the evolution of a hypervirulent bacterium.</title>
        <authorList>
            <person name="Stabler R.A."/>
            <person name="He M."/>
            <person name="Dawson L."/>
            <person name="Martin M."/>
            <person name="Valiente E."/>
            <person name="Corton C."/>
            <person name="Lawley T.D."/>
            <person name="Sebaihia M."/>
            <person name="Quail M.A."/>
            <person name="Rose G."/>
            <person name="Gerding D.N."/>
            <person name="Gibert M."/>
            <person name="Popoff M.R."/>
            <person name="Parkhill J."/>
            <person name="Dougan G."/>
            <person name="Wren B.W."/>
        </authorList>
    </citation>
    <scope>NUCLEOTIDE SEQUENCE [LARGE SCALE GENOMIC DNA]</scope>
    <source>
        <strain evidence="5 6">CD196</strain>
    </source>
</reference>
<evidence type="ECO:0000256" key="1">
    <source>
        <dbReference type="ARBA" id="ARBA00022722"/>
    </source>
</evidence>
<evidence type="ECO:0000256" key="2">
    <source>
        <dbReference type="ARBA" id="ARBA00022801"/>
    </source>
</evidence>
<keyword evidence="1" id="KW-0540">Nuclease</keyword>
<dbReference type="Proteomes" id="UP000002068">
    <property type="component" value="Chromosome"/>
</dbReference>
<dbReference type="KEGG" id="cdc:CD196_2240"/>
<dbReference type="GO" id="GO:0000175">
    <property type="term" value="F:3'-5'-RNA exonuclease activity"/>
    <property type="evidence" value="ECO:0007669"/>
    <property type="project" value="InterPro"/>
</dbReference>
<feature type="domain" description="Exonuclease" evidence="4">
    <location>
        <begin position="5"/>
        <end position="193"/>
    </location>
</feature>
<dbReference type="Pfam" id="PF00929">
    <property type="entry name" value="RNase_T"/>
    <property type="match status" value="1"/>
</dbReference>
<keyword evidence="2" id="KW-0378">Hydrolase</keyword>
<evidence type="ECO:0000313" key="6">
    <source>
        <dbReference type="Proteomes" id="UP000002068"/>
    </source>
</evidence>
<accession>A0A0H3N8Y0</accession>
<dbReference type="SUPFAM" id="SSF53098">
    <property type="entry name" value="Ribonuclease H-like"/>
    <property type="match status" value="1"/>
</dbReference>
<protein>
    <submittedName>
        <fullName evidence="5">Exonuclease</fullName>
    </submittedName>
</protein>
<dbReference type="InterPro" id="IPR047201">
    <property type="entry name" value="ERI-1_3'hExo-like"/>
</dbReference>
<dbReference type="AlphaFoldDB" id="A0A0H3N8Y0"/>
<dbReference type="SMART" id="SM00479">
    <property type="entry name" value="EXOIII"/>
    <property type="match status" value="1"/>
</dbReference>
<dbReference type="InterPro" id="IPR012337">
    <property type="entry name" value="RNaseH-like_sf"/>
</dbReference>
<organism evidence="5 6">
    <name type="scientific">Clostridioides difficile (strain CD196)</name>
    <name type="common">Peptoclostridium difficile</name>
    <dbReference type="NCBI Taxonomy" id="645462"/>
    <lineage>
        <taxon>Bacteria</taxon>
        <taxon>Bacillati</taxon>
        <taxon>Bacillota</taxon>
        <taxon>Clostridia</taxon>
        <taxon>Peptostreptococcales</taxon>
        <taxon>Peptostreptococcaceae</taxon>
        <taxon>Clostridioides</taxon>
    </lineage>
</organism>
<dbReference type="InterPro" id="IPR013520">
    <property type="entry name" value="Ribonucl_H"/>
</dbReference>
<dbReference type="EMBL" id="FN538970">
    <property type="protein sequence ID" value="CBA64294.1"/>
    <property type="molecule type" value="Genomic_DNA"/>
</dbReference>
<dbReference type="InterPro" id="IPR051274">
    <property type="entry name" value="3-5_Exoribonuclease"/>
</dbReference>
<dbReference type="InterPro" id="IPR036397">
    <property type="entry name" value="RNaseH_sf"/>
</dbReference>
<name>A0A0H3N8Y0_CLODC</name>
<keyword evidence="3 5" id="KW-0269">Exonuclease</keyword>
<evidence type="ECO:0000313" key="5">
    <source>
        <dbReference type="EMBL" id="CBA64294.1"/>
    </source>
</evidence>
<dbReference type="GO" id="GO:0003676">
    <property type="term" value="F:nucleic acid binding"/>
    <property type="evidence" value="ECO:0007669"/>
    <property type="project" value="InterPro"/>
</dbReference>
<dbReference type="CDD" id="cd06133">
    <property type="entry name" value="ERI-1_3'hExo_like"/>
    <property type="match status" value="1"/>
</dbReference>
<dbReference type="PANTHER" id="PTHR23044">
    <property type="entry name" value="3'-5' EXONUCLEASE ERI1-RELATED"/>
    <property type="match status" value="1"/>
</dbReference>
<evidence type="ECO:0000259" key="4">
    <source>
        <dbReference type="SMART" id="SM00479"/>
    </source>
</evidence>
<dbReference type="PANTHER" id="PTHR23044:SF61">
    <property type="entry name" value="3'-5' EXORIBONUCLEASE 1-RELATED"/>
    <property type="match status" value="1"/>
</dbReference>
<proteinExistence type="predicted"/>
<sequence length="345" mass="40899">MFILKRVYIDFEMNMPNSKSKRAVFNSDIIAIGAVMYDEKTKNIDKFKSLIRPVSNEELYPHIQELTHISSEELKSAPSYEEVMRKFKKWLGIFSDIKGIYTFGNLDLTCFNNTDMRSAKKNNHPRFVNNIRDLFVDIKEKYINCGMRCMNYISLKNLLEFVNLEFSGDAHDPLNDAYNLFILDEAITNNVDIQNLLIIRDIIRPPFNDINSNLDNCFNKFKESLYKKEGNYNIVDFSVEIIKTVRMYLLTIIDVNIQNLEIMKDINKKMDTIDKLKDIEEGYFYLLEDVYLDMKDVLEDLMLYRMNEDEYKYEIKNIIKMFDEDLDNEKIYINKCNNLNVVNKI</sequence>
<evidence type="ECO:0000256" key="3">
    <source>
        <dbReference type="ARBA" id="ARBA00022839"/>
    </source>
</evidence>